<dbReference type="AlphaFoldDB" id="A0A8B6EQF4"/>
<sequence>MAFFSTFVLFVLLSNQLYVDAKHDCPVEDCNPGFHLQERFCNKGIVVEVFVETVKTDDDNENQFYNGEVTKIYKGDGIAVGDDIEFVDHGLCAQGIIHFNPNRRYILSGILDHHNHFQLHLCTSIIIRIDQLSPEHLEWIESLLKKLKGIGCKGIHHCRALPDIPANKDVKGACLFPATPSTPPELAECYLKFGACFKETNNCHSPCTWFFQKGVNCTGGDYEPDVTPP</sequence>
<dbReference type="GO" id="GO:0046872">
    <property type="term" value="F:metal ion binding"/>
    <property type="evidence" value="ECO:0007669"/>
    <property type="project" value="UniProtKB-KW"/>
</dbReference>
<dbReference type="Proteomes" id="UP000596742">
    <property type="component" value="Unassembled WGS sequence"/>
</dbReference>
<protein>
    <recommendedName>
        <fullName evidence="7">NTR domain-containing protein</fullName>
    </recommendedName>
</protein>
<evidence type="ECO:0000256" key="5">
    <source>
        <dbReference type="PIRSR" id="PIRSR601820-3"/>
    </source>
</evidence>
<evidence type="ECO:0000256" key="2">
    <source>
        <dbReference type="ARBA" id="ARBA00022525"/>
    </source>
</evidence>
<dbReference type="Gene3D" id="2.40.50.120">
    <property type="match status" value="1"/>
</dbReference>
<accession>A0A8B6EQF4</accession>
<organism evidence="8 9">
    <name type="scientific">Mytilus galloprovincialis</name>
    <name type="common">Mediterranean mussel</name>
    <dbReference type="NCBI Taxonomy" id="29158"/>
    <lineage>
        <taxon>Eukaryota</taxon>
        <taxon>Metazoa</taxon>
        <taxon>Spiralia</taxon>
        <taxon>Lophotrochozoa</taxon>
        <taxon>Mollusca</taxon>
        <taxon>Bivalvia</taxon>
        <taxon>Autobranchia</taxon>
        <taxon>Pteriomorphia</taxon>
        <taxon>Mytilida</taxon>
        <taxon>Mytiloidea</taxon>
        <taxon>Mytilidae</taxon>
        <taxon>Mytilinae</taxon>
        <taxon>Mytilus</taxon>
    </lineage>
</organism>
<dbReference type="GO" id="GO:0005576">
    <property type="term" value="C:extracellular region"/>
    <property type="evidence" value="ECO:0007669"/>
    <property type="project" value="UniProtKB-SubCell"/>
</dbReference>
<comment type="caution">
    <text evidence="8">The sequence shown here is derived from an EMBL/GenBank/DDBJ whole genome shotgun (WGS) entry which is preliminary data.</text>
</comment>
<comment type="subcellular location">
    <subcellularLocation>
        <location evidence="1">Secreted</location>
    </subcellularLocation>
</comment>
<keyword evidence="9" id="KW-1185">Reference proteome</keyword>
<dbReference type="InterPro" id="IPR001134">
    <property type="entry name" value="Netrin_domain"/>
</dbReference>
<evidence type="ECO:0000256" key="4">
    <source>
        <dbReference type="PIRSR" id="PIRSR601820-1"/>
    </source>
</evidence>
<keyword evidence="4" id="KW-0479">Metal-binding</keyword>
<dbReference type="SUPFAM" id="SSF50242">
    <property type="entry name" value="TIMP-like"/>
    <property type="match status" value="1"/>
</dbReference>
<evidence type="ECO:0000256" key="1">
    <source>
        <dbReference type="ARBA" id="ARBA00004613"/>
    </source>
</evidence>
<name>A0A8B6EQF4_MYTGA</name>
<dbReference type="GO" id="GO:0008191">
    <property type="term" value="F:metalloendopeptidase inhibitor activity"/>
    <property type="evidence" value="ECO:0007669"/>
    <property type="project" value="InterPro"/>
</dbReference>
<evidence type="ECO:0000256" key="3">
    <source>
        <dbReference type="ARBA" id="ARBA00023157"/>
    </source>
</evidence>
<evidence type="ECO:0000313" key="8">
    <source>
        <dbReference type="EMBL" id="VDI37696.1"/>
    </source>
</evidence>
<dbReference type="InterPro" id="IPR001820">
    <property type="entry name" value="TIMP"/>
</dbReference>
<feature type="chain" id="PRO_5032705265" description="NTR domain-containing protein" evidence="6">
    <location>
        <begin position="22"/>
        <end position="229"/>
    </location>
</feature>
<feature type="disulfide bond" evidence="5">
    <location>
        <begin position="25"/>
        <end position="92"/>
    </location>
</feature>
<keyword evidence="6" id="KW-0732">Signal</keyword>
<evidence type="ECO:0000313" key="9">
    <source>
        <dbReference type="Proteomes" id="UP000596742"/>
    </source>
</evidence>
<dbReference type="Pfam" id="PF00965">
    <property type="entry name" value="TIMP"/>
    <property type="match status" value="1"/>
</dbReference>
<gene>
    <name evidence="8" type="ORF">MGAL_10B038795</name>
</gene>
<evidence type="ECO:0000259" key="7">
    <source>
        <dbReference type="PROSITE" id="PS50189"/>
    </source>
</evidence>
<keyword evidence="3 5" id="KW-1015">Disulfide bond</keyword>
<feature type="domain" description="NTR" evidence="7">
    <location>
        <begin position="25"/>
        <end position="152"/>
    </location>
</feature>
<feature type="disulfide bond" evidence="5">
    <location>
        <begin position="30"/>
        <end position="122"/>
    </location>
</feature>
<feature type="disulfide bond" evidence="5">
    <location>
        <begin position="174"/>
        <end position="196"/>
    </location>
</feature>
<keyword evidence="2" id="KW-0964">Secreted</keyword>
<proteinExistence type="predicted"/>
<reference evidence="8" key="1">
    <citation type="submission" date="2018-11" db="EMBL/GenBank/DDBJ databases">
        <authorList>
            <person name="Alioto T."/>
            <person name="Alioto T."/>
        </authorList>
    </citation>
    <scope>NUCLEOTIDE SEQUENCE</scope>
</reference>
<feature type="disulfide bond" evidence="5">
    <location>
        <begin position="152"/>
        <end position="207"/>
    </location>
</feature>
<evidence type="ECO:0000256" key="6">
    <source>
        <dbReference type="SAM" id="SignalP"/>
    </source>
</evidence>
<feature type="signal peptide" evidence="6">
    <location>
        <begin position="1"/>
        <end position="21"/>
    </location>
</feature>
<feature type="binding site" evidence="4">
    <location>
        <position position="25"/>
    </location>
    <ligand>
        <name>Zn(2+)</name>
        <dbReference type="ChEBI" id="CHEBI:29105"/>
        <note>ligand shared with metalloproteinase partner</note>
    </ligand>
</feature>
<dbReference type="PROSITE" id="PS50189">
    <property type="entry name" value="NTR"/>
    <property type="match status" value="1"/>
</dbReference>
<keyword evidence="4" id="KW-0862">Zinc</keyword>
<dbReference type="EMBL" id="UYJE01005481">
    <property type="protein sequence ID" value="VDI37696.1"/>
    <property type="molecule type" value="Genomic_DNA"/>
</dbReference>
<dbReference type="InterPro" id="IPR008993">
    <property type="entry name" value="TIMP-like_OB-fold"/>
</dbReference>